<dbReference type="EnsemblMetazoa" id="CPIJ016738-RA">
    <property type="protein sequence ID" value="CPIJ016738-PA"/>
    <property type="gene ID" value="CPIJ016738"/>
</dbReference>
<keyword evidence="4" id="KW-1185">Reference proteome</keyword>
<dbReference type="KEGG" id="cqu:CpipJ_CPIJ016738"/>
<dbReference type="Proteomes" id="UP000002320">
    <property type="component" value="Unassembled WGS sequence"/>
</dbReference>
<sequence>MEVRHQKKHKVYVTNLHLSNEFQLDGAIKLLARDQSDSLAKLKNTLERDFHRLEITKKRNLANPVHWPGNYILLLLWIFLLLWTFSCLTLCGPFCIPCEKETSCDPLSQLILAVSCACSGTSSSTKICV</sequence>
<evidence type="ECO:0000256" key="1">
    <source>
        <dbReference type="SAM" id="Phobius"/>
    </source>
</evidence>
<protein>
    <submittedName>
        <fullName evidence="2 3">Superoxide dismutase, Mn</fullName>
    </submittedName>
</protein>
<gene>
    <name evidence="3" type="primary">6050307</name>
    <name evidence="2" type="ORF">CpipJ_CPIJ016738</name>
</gene>
<keyword evidence="1" id="KW-1133">Transmembrane helix</keyword>
<name>B0XBB6_CULQU</name>
<keyword evidence="1" id="KW-0472">Membrane</keyword>
<organism>
    <name type="scientific">Culex quinquefasciatus</name>
    <name type="common">Southern house mosquito</name>
    <name type="synonym">Culex pungens</name>
    <dbReference type="NCBI Taxonomy" id="7176"/>
    <lineage>
        <taxon>Eukaryota</taxon>
        <taxon>Metazoa</taxon>
        <taxon>Ecdysozoa</taxon>
        <taxon>Arthropoda</taxon>
        <taxon>Hexapoda</taxon>
        <taxon>Insecta</taxon>
        <taxon>Pterygota</taxon>
        <taxon>Neoptera</taxon>
        <taxon>Endopterygota</taxon>
        <taxon>Diptera</taxon>
        <taxon>Nematocera</taxon>
        <taxon>Culicoidea</taxon>
        <taxon>Culicidae</taxon>
        <taxon>Culicinae</taxon>
        <taxon>Culicini</taxon>
        <taxon>Culex</taxon>
        <taxon>Culex</taxon>
    </lineage>
</organism>
<accession>B0XBB6</accession>
<proteinExistence type="predicted"/>
<dbReference type="VEuPathDB" id="VectorBase:CPIJ016738"/>
<dbReference type="EMBL" id="DS232623">
    <property type="protein sequence ID" value="EDS44207.1"/>
    <property type="molecule type" value="Genomic_DNA"/>
</dbReference>
<evidence type="ECO:0000313" key="3">
    <source>
        <dbReference type="EnsemblMetazoa" id="CPIJ016738-PA"/>
    </source>
</evidence>
<dbReference type="InParanoid" id="B0XBB6"/>
<evidence type="ECO:0000313" key="2">
    <source>
        <dbReference type="EMBL" id="EDS44207.1"/>
    </source>
</evidence>
<evidence type="ECO:0000313" key="4">
    <source>
        <dbReference type="Proteomes" id="UP000002320"/>
    </source>
</evidence>
<feature type="transmembrane region" description="Helical" evidence="1">
    <location>
        <begin position="67"/>
        <end position="85"/>
    </location>
</feature>
<dbReference type="HOGENOM" id="CLU_1950898_0_0_1"/>
<keyword evidence="1" id="KW-0812">Transmembrane</keyword>
<reference evidence="2" key="1">
    <citation type="submission" date="2007-03" db="EMBL/GenBank/DDBJ databases">
        <title>Annotation of Culex pipiens quinquefasciatus.</title>
        <authorList>
            <consortium name="The Broad Institute Genome Sequencing Platform"/>
            <person name="Atkinson P.W."/>
            <person name="Hemingway J."/>
            <person name="Christensen B.M."/>
            <person name="Higgs S."/>
            <person name="Kodira C."/>
            <person name="Hannick L."/>
            <person name="Megy K."/>
            <person name="O'Leary S."/>
            <person name="Pearson M."/>
            <person name="Haas B.J."/>
            <person name="Mauceli E."/>
            <person name="Wortman J.R."/>
            <person name="Lee N.H."/>
            <person name="Guigo R."/>
            <person name="Stanke M."/>
            <person name="Alvarado L."/>
            <person name="Amedeo P."/>
            <person name="Antoine C.H."/>
            <person name="Arensburger P."/>
            <person name="Bidwell S.L."/>
            <person name="Crawford M."/>
            <person name="Camaro F."/>
            <person name="Devon K."/>
            <person name="Engels R."/>
            <person name="Hammond M."/>
            <person name="Howarth C."/>
            <person name="Koehrsen M."/>
            <person name="Lawson D."/>
            <person name="Montgomery P."/>
            <person name="Nene V."/>
            <person name="Nusbaum C."/>
            <person name="Puiu D."/>
            <person name="Romero-Severson J."/>
            <person name="Severson D.W."/>
            <person name="Shumway M."/>
            <person name="Sisk P."/>
            <person name="Stolte C."/>
            <person name="Zeng Q."/>
            <person name="Eisenstadt E."/>
            <person name="Fraser-Liggett C."/>
            <person name="Strausberg R."/>
            <person name="Galagan J."/>
            <person name="Birren B."/>
            <person name="Collins F.H."/>
        </authorList>
    </citation>
    <scope>NUCLEOTIDE SEQUENCE [LARGE SCALE GENOMIC DNA]</scope>
    <source>
        <strain evidence="2">JHB</strain>
    </source>
</reference>
<reference evidence="3" key="2">
    <citation type="submission" date="2020-05" db="UniProtKB">
        <authorList>
            <consortium name="EnsemblMetazoa"/>
        </authorList>
    </citation>
    <scope>IDENTIFICATION</scope>
    <source>
        <strain evidence="3">JHB</strain>
    </source>
</reference>
<dbReference type="AlphaFoldDB" id="B0XBB6"/>